<dbReference type="Gene3D" id="3.40.50.300">
    <property type="entry name" value="P-loop containing nucleotide triphosphate hydrolases"/>
    <property type="match status" value="1"/>
</dbReference>
<evidence type="ECO:0000313" key="4">
    <source>
        <dbReference type="EMBL" id="KAK0658512.1"/>
    </source>
</evidence>
<dbReference type="InterPro" id="IPR036770">
    <property type="entry name" value="Ankyrin_rpt-contain_sf"/>
</dbReference>
<keyword evidence="5" id="KW-1185">Reference proteome</keyword>
<dbReference type="PANTHER" id="PTHR11638">
    <property type="entry name" value="ATP-DEPENDENT CLP PROTEASE"/>
    <property type="match status" value="1"/>
</dbReference>
<name>A0AA39YVQ4_9PEZI</name>
<comment type="caution">
    <text evidence="4">The sequence shown here is derived from an EMBL/GenBank/DDBJ whole genome shotgun (WGS) entry which is preliminary data.</text>
</comment>
<dbReference type="Proteomes" id="UP001174997">
    <property type="component" value="Unassembled WGS sequence"/>
</dbReference>
<organism evidence="4 5">
    <name type="scientific">Cercophora samala</name>
    <dbReference type="NCBI Taxonomy" id="330535"/>
    <lineage>
        <taxon>Eukaryota</taxon>
        <taxon>Fungi</taxon>
        <taxon>Dikarya</taxon>
        <taxon>Ascomycota</taxon>
        <taxon>Pezizomycotina</taxon>
        <taxon>Sordariomycetes</taxon>
        <taxon>Sordariomycetidae</taxon>
        <taxon>Sordariales</taxon>
        <taxon>Lasiosphaeriaceae</taxon>
        <taxon>Cercophora</taxon>
    </lineage>
</organism>
<dbReference type="EMBL" id="JAULSY010000202">
    <property type="protein sequence ID" value="KAK0658512.1"/>
    <property type="molecule type" value="Genomic_DNA"/>
</dbReference>
<dbReference type="GO" id="GO:0016887">
    <property type="term" value="F:ATP hydrolysis activity"/>
    <property type="evidence" value="ECO:0007669"/>
    <property type="project" value="InterPro"/>
</dbReference>
<feature type="domain" description="AAA+ ATPase" evidence="3">
    <location>
        <begin position="395"/>
        <end position="549"/>
    </location>
</feature>
<evidence type="ECO:0000313" key="5">
    <source>
        <dbReference type="Proteomes" id="UP001174997"/>
    </source>
</evidence>
<dbReference type="InterPro" id="IPR003593">
    <property type="entry name" value="AAA+_ATPase"/>
</dbReference>
<dbReference type="AlphaFoldDB" id="A0AA39YVQ4"/>
<dbReference type="SMART" id="SM00382">
    <property type="entry name" value="AAA"/>
    <property type="match status" value="1"/>
</dbReference>
<protein>
    <submittedName>
        <fullName evidence="4">P-loop containing nucleoside triphosphate hydrolase protein</fullName>
    </submittedName>
</protein>
<dbReference type="SUPFAM" id="SSF52540">
    <property type="entry name" value="P-loop containing nucleoside triphosphate hydrolases"/>
    <property type="match status" value="1"/>
</dbReference>
<dbReference type="InterPro" id="IPR027417">
    <property type="entry name" value="P-loop_NTPase"/>
</dbReference>
<dbReference type="GO" id="GO:0034605">
    <property type="term" value="P:cellular response to heat"/>
    <property type="evidence" value="ECO:0007669"/>
    <property type="project" value="TreeGrafter"/>
</dbReference>
<evidence type="ECO:0000256" key="1">
    <source>
        <dbReference type="ARBA" id="ARBA00022741"/>
    </source>
</evidence>
<dbReference type="GO" id="GO:0005524">
    <property type="term" value="F:ATP binding"/>
    <property type="evidence" value="ECO:0007669"/>
    <property type="project" value="UniProtKB-KW"/>
</dbReference>
<dbReference type="Gene3D" id="1.25.40.20">
    <property type="entry name" value="Ankyrin repeat-containing domain"/>
    <property type="match status" value="1"/>
</dbReference>
<dbReference type="Pfam" id="PF07724">
    <property type="entry name" value="AAA_2"/>
    <property type="match status" value="1"/>
</dbReference>
<keyword evidence="2" id="KW-0067">ATP-binding</keyword>
<evidence type="ECO:0000256" key="2">
    <source>
        <dbReference type="ARBA" id="ARBA00022840"/>
    </source>
</evidence>
<keyword evidence="1" id="KW-0547">Nucleotide-binding</keyword>
<dbReference type="InterPro" id="IPR050130">
    <property type="entry name" value="ClpA_ClpB"/>
</dbReference>
<keyword evidence="4" id="KW-0378">Hydrolase</keyword>
<accession>A0AA39YVQ4</accession>
<dbReference type="GO" id="GO:0005737">
    <property type="term" value="C:cytoplasm"/>
    <property type="evidence" value="ECO:0007669"/>
    <property type="project" value="TreeGrafter"/>
</dbReference>
<dbReference type="SUPFAM" id="SSF48403">
    <property type="entry name" value="Ankyrin repeat"/>
    <property type="match status" value="1"/>
</dbReference>
<sequence>MTSSPPHEGLILQLTQSCNCTRERAIDLLEKSGNDVEKARKHHEFYMQYLSSTPRPQKIVPFQESPSESSRVSSPTCSTCGDFASAIERCGSGSSVSTTAAVDTPSHDSVLEGTMPPSDPLYPEGVTGSLLYQDPAKASDVQPNLLDGIGTRGFSLPRITSSGTIPFGMGVDGLFNIANVIAELQRGASLQAVRSYLNSFDQDTVRKHINEAVEGFPSMFYVVAMNDENIVRLFLSHGGNVSAVHDESRVPLLAFAIIHGESTSVNTTRVVSTLLCHGASPLVIPAEFYTPYAEDIPADAAKTKPKLDRDEDDSPTAWCTGDVREKLAKAANITQRYFLERAVKMKRPSNKQRQVARRRNAEELLGIPYFLIGQSTAAEWLIQRLISHLTIPTQKPLVLCFAGPSGHGKTELARQMGHLLSLQLHVVDCTVVNREIELFGPREPYVGAEAGSPLNNFLAQHAGRRCIVFLDEFEKTTADIRQSLLIPFDNGEYEDRRNRARIDCSRTIWVLATNGLDATIQTFCQLNPAILGENDAERFRLAKELSRELQKTSLDHFGAPVTGRISDFIPFLPFSPGEQAVVTHKFLMEIGEYVRHPINLSPEPKEQLVGNIHLQLRRDAAVCTTLAKRHYRPELGARSLKTAAKVVEGILLDAYLDDDDEIRERDDFLDFAVDVLGDEVVGKFMYDRETAVAQEAVMV</sequence>
<evidence type="ECO:0000259" key="3">
    <source>
        <dbReference type="SMART" id="SM00382"/>
    </source>
</evidence>
<dbReference type="InterPro" id="IPR003959">
    <property type="entry name" value="ATPase_AAA_core"/>
</dbReference>
<gene>
    <name evidence="4" type="ORF">QBC41DRAFT_385730</name>
</gene>
<dbReference type="PANTHER" id="PTHR11638:SF18">
    <property type="entry name" value="HEAT SHOCK PROTEIN 104"/>
    <property type="match status" value="1"/>
</dbReference>
<reference evidence="4" key="1">
    <citation type="submission" date="2023-06" db="EMBL/GenBank/DDBJ databases">
        <title>Genome-scale phylogeny and comparative genomics of the fungal order Sordariales.</title>
        <authorList>
            <consortium name="Lawrence Berkeley National Laboratory"/>
            <person name="Hensen N."/>
            <person name="Bonometti L."/>
            <person name="Westerberg I."/>
            <person name="Brannstrom I.O."/>
            <person name="Guillou S."/>
            <person name="Cros-Aarteil S."/>
            <person name="Calhoun S."/>
            <person name="Haridas S."/>
            <person name="Kuo A."/>
            <person name="Mondo S."/>
            <person name="Pangilinan J."/>
            <person name="Riley R."/>
            <person name="Labutti K."/>
            <person name="Andreopoulos B."/>
            <person name="Lipzen A."/>
            <person name="Chen C."/>
            <person name="Yanf M."/>
            <person name="Daum C."/>
            <person name="Ng V."/>
            <person name="Clum A."/>
            <person name="Steindorff A."/>
            <person name="Ohm R."/>
            <person name="Martin F."/>
            <person name="Silar P."/>
            <person name="Natvig D."/>
            <person name="Lalanne C."/>
            <person name="Gautier V."/>
            <person name="Ament-Velasquez S.L."/>
            <person name="Kruys A."/>
            <person name="Hutchinson M.I."/>
            <person name="Powell A.J."/>
            <person name="Barry K."/>
            <person name="Miller A.N."/>
            <person name="Grigoriev I.V."/>
            <person name="Debuchy R."/>
            <person name="Gladieux P."/>
            <person name="Thoren M.H."/>
            <person name="Johannesson H."/>
        </authorList>
    </citation>
    <scope>NUCLEOTIDE SEQUENCE</scope>
    <source>
        <strain evidence="4">CBS 307.81</strain>
    </source>
</reference>
<proteinExistence type="predicted"/>